<dbReference type="AlphaFoldDB" id="A0A4Y1R031"/>
<evidence type="ECO:0000256" key="1">
    <source>
        <dbReference type="SAM" id="MobiDB-lite"/>
    </source>
</evidence>
<keyword evidence="2" id="KW-0472">Membrane</keyword>
<keyword evidence="2" id="KW-1133">Transmembrane helix</keyword>
<name>A0A4Y1R031_PRUDU</name>
<keyword evidence="2" id="KW-0812">Transmembrane</keyword>
<protein>
    <submittedName>
        <fullName evidence="3">Fatty acid hydroxylase superfamily</fullName>
    </submittedName>
</protein>
<reference evidence="3" key="1">
    <citation type="journal article" date="2019" name="Science">
        <title>Mutation of a bHLH transcription factor allowed almond domestication.</title>
        <authorList>
            <person name="Sanchez-Perez R."/>
            <person name="Pavan S."/>
            <person name="Mazzeo R."/>
            <person name="Moldovan C."/>
            <person name="Aiese Cigliano R."/>
            <person name="Del Cueto J."/>
            <person name="Ricciardi F."/>
            <person name="Lotti C."/>
            <person name="Ricciardi L."/>
            <person name="Dicenta F."/>
            <person name="Lopez-Marques R.L."/>
            <person name="Lindberg Moller B."/>
        </authorList>
    </citation>
    <scope>NUCLEOTIDE SEQUENCE</scope>
</reference>
<dbReference type="EMBL" id="AP019298">
    <property type="protein sequence ID" value="BBG97442.1"/>
    <property type="molecule type" value="Genomic_DNA"/>
</dbReference>
<evidence type="ECO:0000256" key="2">
    <source>
        <dbReference type="SAM" id="Phobius"/>
    </source>
</evidence>
<accession>A0A4Y1R031</accession>
<proteinExistence type="predicted"/>
<organism evidence="3">
    <name type="scientific">Prunus dulcis</name>
    <name type="common">Almond</name>
    <name type="synonym">Amygdalus dulcis</name>
    <dbReference type="NCBI Taxonomy" id="3755"/>
    <lineage>
        <taxon>Eukaryota</taxon>
        <taxon>Viridiplantae</taxon>
        <taxon>Streptophyta</taxon>
        <taxon>Embryophyta</taxon>
        <taxon>Tracheophyta</taxon>
        <taxon>Spermatophyta</taxon>
        <taxon>Magnoliopsida</taxon>
        <taxon>eudicotyledons</taxon>
        <taxon>Gunneridae</taxon>
        <taxon>Pentapetalae</taxon>
        <taxon>rosids</taxon>
        <taxon>fabids</taxon>
        <taxon>Rosales</taxon>
        <taxon>Rosaceae</taxon>
        <taxon>Amygdaloideae</taxon>
        <taxon>Amygdaleae</taxon>
        <taxon>Prunus</taxon>
    </lineage>
</organism>
<gene>
    <name evidence="3" type="ORF">Prudu_006574</name>
</gene>
<feature type="transmembrane region" description="Helical" evidence="2">
    <location>
        <begin position="111"/>
        <end position="130"/>
    </location>
</feature>
<sequence>KEEKNHETQTPSLRFLLPHSPQTSPYGINPQNPRSNFGVLAEEQGIRPYSVDRDDHQIMGSHDPVTADDKATVTEASRIHNAEREKQKIKSAEQWKGLYIVSSYSTVKALAWYRSVSILTILLLSWLMLLKASDIRSFLMHQ</sequence>
<evidence type="ECO:0000313" key="3">
    <source>
        <dbReference type="EMBL" id="BBG97442.1"/>
    </source>
</evidence>
<feature type="compositionally biased region" description="Polar residues" evidence="1">
    <location>
        <begin position="20"/>
        <end position="34"/>
    </location>
</feature>
<feature type="non-terminal residue" evidence="3">
    <location>
        <position position="1"/>
    </location>
</feature>
<feature type="region of interest" description="Disordered" evidence="1">
    <location>
        <begin position="1"/>
        <end position="34"/>
    </location>
</feature>